<reference evidence="2" key="1">
    <citation type="submission" date="2013-09" db="EMBL/GenBank/DDBJ databases">
        <title>Corchorus olitorius genome sequencing.</title>
        <authorList>
            <person name="Alam M."/>
            <person name="Haque M.S."/>
            <person name="Islam M.S."/>
            <person name="Emdad E.M."/>
            <person name="Islam M.M."/>
            <person name="Ahmed B."/>
            <person name="Halim A."/>
            <person name="Hossen Q.M.M."/>
            <person name="Hossain M.Z."/>
            <person name="Ahmed R."/>
            <person name="Khan M.M."/>
            <person name="Islam R."/>
            <person name="Rashid M.M."/>
            <person name="Khan S.A."/>
            <person name="Rahman M.S."/>
            <person name="Alam M."/>
            <person name="Yahiya A.S."/>
            <person name="Khan M.S."/>
            <person name="Azam M.S."/>
            <person name="Haque T."/>
            <person name="Lashkar M.Z.H."/>
            <person name="Akhand A.I."/>
            <person name="Morshed G."/>
            <person name="Roy S."/>
            <person name="Uddin K.S."/>
            <person name="Rabeya T."/>
            <person name="Hossain A.S."/>
            <person name="Chowdhury A."/>
            <person name="Snigdha A.R."/>
            <person name="Mortoza M.S."/>
            <person name="Matin S.A."/>
            <person name="Hoque S.M.E."/>
            <person name="Islam M.K."/>
            <person name="Roy D.K."/>
            <person name="Haider R."/>
            <person name="Moosa M.M."/>
            <person name="Elias S.M."/>
            <person name="Hasan A.M."/>
            <person name="Jahan S."/>
            <person name="Shafiuddin M."/>
            <person name="Mahmood N."/>
            <person name="Shommy N.S."/>
        </authorList>
    </citation>
    <scope>NUCLEOTIDE SEQUENCE [LARGE SCALE GENOMIC DNA]</scope>
    <source>
        <strain evidence="2">cv. O-4</strain>
    </source>
</reference>
<proteinExistence type="predicted"/>
<name>A0A1R3L1I4_9ROSI</name>
<dbReference type="Proteomes" id="UP000187203">
    <property type="component" value="Unassembled WGS sequence"/>
</dbReference>
<protein>
    <submittedName>
        <fullName evidence="1">Uncharacterized protein</fullName>
    </submittedName>
</protein>
<dbReference type="EMBL" id="AWUE01005011">
    <property type="protein sequence ID" value="OMP13157.1"/>
    <property type="molecule type" value="Genomic_DNA"/>
</dbReference>
<gene>
    <name evidence="1" type="ORF">COLO4_02179</name>
</gene>
<accession>A0A1R3L1I4</accession>
<sequence length="30" mass="3426">MAWSNRASMIAIVFRLVDPTRRLAPHLCPC</sequence>
<organism evidence="1 2">
    <name type="scientific">Corchorus olitorius</name>
    <dbReference type="NCBI Taxonomy" id="93759"/>
    <lineage>
        <taxon>Eukaryota</taxon>
        <taxon>Viridiplantae</taxon>
        <taxon>Streptophyta</taxon>
        <taxon>Embryophyta</taxon>
        <taxon>Tracheophyta</taxon>
        <taxon>Spermatophyta</taxon>
        <taxon>Magnoliopsida</taxon>
        <taxon>eudicotyledons</taxon>
        <taxon>Gunneridae</taxon>
        <taxon>Pentapetalae</taxon>
        <taxon>rosids</taxon>
        <taxon>malvids</taxon>
        <taxon>Malvales</taxon>
        <taxon>Malvaceae</taxon>
        <taxon>Grewioideae</taxon>
        <taxon>Apeibeae</taxon>
        <taxon>Corchorus</taxon>
    </lineage>
</organism>
<comment type="caution">
    <text evidence="1">The sequence shown here is derived from an EMBL/GenBank/DDBJ whole genome shotgun (WGS) entry which is preliminary data.</text>
</comment>
<evidence type="ECO:0000313" key="1">
    <source>
        <dbReference type="EMBL" id="OMP13157.1"/>
    </source>
</evidence>
<dbReference type="AlphaFoldDB" id="A0A1R3L1I4"/>
<keyword evidence="2" id="KW-1185">Reference proteome</keyword>
<evidence type="ECO:0000313" key="2">
    <source>
        <dbReference type="Proteomes" id="UP000187203"/>
    </source>
</evidence>